<organism evidence="1 2">
    <name type="scientific">Stylosanthes scabra</name>
    <dbReference type="NCBI Taxonomy" id="79078"/>
    <lineage>
        <taxon>Eukaryota</taxon>
        <taxon>Viridiplantae</taxon>
        <taxon>Streptophyta</taxon>
        <taxon>Embryophyta</taxon>
        <taxon>Tracheophyta</taxon>
        <taxon>Spermatophyta</taxon>
        <taxon>Magnoliopsida</taxon>
        <taxon>eudicotyledons</taxon>
        <taxon>Gunneridae</taxon>
        <taxon>Pentapetalae</taxon>
        <taxon>rosids</taxon>
        <taxon>fabids</taxon>
        <taxon>Fabales</taxon>
        <taxon>Fabaceae</taxon>
        <taxon>Papilionoideae</taxon>
        <taxon>50 kb inversion clade</taxon>
        <taxon>dalbergioids sensu lato</taxon>
        <taxon>Dalbergieae</taxon>
        <taxon>Pterocarpus clade</taxon>
        <taxon>Stylosanthes</taxon>
    </lineage>
</organism>
<protein>
    <submittedName>
        <fullName evidence="1">Uncharacterized protein</fullName>
    </submittedName>
</protein>
<evidence type="ECO:0000313" key="1">
    <source>
        <dbReference type="EMBL" id="MED6210211.1"/>
    </source>
</evidence>
<evidence type="ECO:0000313" key="2">
    <source>
        <dbReference type="Proteomes" id="UP001341840"/>
    </source>
</evidence>
<accession>A0ABU6YJW2</accession>
<proteinExistence type="predicted"/>
<reference evidence="1 2" key="1">
    <citation type="journal article" date="2023" name="Plants (Basel)">
        <title>Bridging the Gap: Combining Genomics and Transcriptomics Approaches to Understand Stylosanthes scabra, an Orphan Legume from the Brazilian Caatinga.</title>
        <authorList>
            <person name="Ferreira-Neto J.R.C."/>
            <person name="da Silva M.D."/>
            <person name="Binneck E."/>
            <person name="de Melo N.F."/>
            <person name="da Silva R.H."/>
            <person name="de Melo A.L.T.M."/>
            <person name="Pandolfi V."/>
            <person name="Bustamante F.O."/>
            <person name="Brasileiro-Vidal A.C."/>
            <person name="Benko-Iseppon A.M."/>
        </authorList>
    </citation>
    <scope>NUCLEOTIDE SEQUENCE [LARGE SCALE GENOMIC DNA]</scope>
    <source>
        <tissue evidence="1">Leaves</tissue>
    </source>
</reference>
<comment type="caution">
    <text evidence="1">The sequence shown here is derived from an EMBL/GenBank/DDBJ whole genome shotgun (WGS) entry which is preliminary data.</text>
</comment>
<sequence length="109" mass="12256">MKLTHTLGRLGLGSHIPVGRGLLISIKVLALRNERWSRLFTTGSSVSTTEPNSLPIVSAVYDDMTMLNQEGIRDSRYDRLIWLRVCNVCNSIGIKLVKTQVVMYLLQLL</sequence>
<keyword evidence="2" id="KW-1185">Reference proteome</keyword>
<dbReference type="EMBL" id="JASCZI010242226">
    <property type="protein sequence ID" value="MED6210211.1"/>
    <property type="molecule type" value="Genomic_DNA"/>
</dbReference>
<dbReference type="Proteomes" id="UP001341840">
    <property type="component" value="Unassembled WGS sequence"/>
</dbReference>
<name>A0ABU6YJW2_9FABA</name>
<gene>
    <name evidence="1" type="ORF">PIB30_062038</name>
</gene>